<comment type="similarity">
    <text evidence="5">Belongs to the UPF0182 family.</text>
</comment>
<feature type="transmembrane region" description="Helical" evidence="5">
    <location>
        <begin position="286"/>
        <end position="306"/>
    </location>
</feature>
<dbReference type="InterPro" id="IPR005372">
    <property type="entry name" value="UPF0182"/>
</dbReference>
<feature type="transmembrane region" description="Helical" evidence="5">
    <location>
        <begin position="60"/>
        <end position="86"/>
    </location>
</feature>
<keyword evidence="3 5" id="KW-1133">Transmembrane helix</keyword>
<comment type="caution">
    <text evidence="7">The sequence shown here is derived from an EMBL/GenBank/DDBJ whole genome shotgun (WGS) entry which is preliminary data.</text>
</comment>
<name>A0A2V3VJZ2_9BACI</name>
<evidence type="ECO:0000313" key="8">
    <source>
        <dbReference type="Proteomes" id="UP000247978"/>
    </source>
</evidence>
<feature type="transmembrane region" description="Helical" evidence="5">
    <location>
        <begin position="255"/>
        <end position="274"/>
    </location>
</feature>
<evidence type="ECO:0000256" key="2">
    <source>
        <dbReference type="ARBA" id="ARBA00022692"/>
    </source>
</evidence>
<dbReference type="OrthoDB" id="9763654at2"/>
<feature type="transmembrane region" description="Helical" evidence="5">
    <location>
        <begin position="202"/>
        <end position="222"/>
    </location>
</feature>
<keyword evidence="2 5" id="KW-0812">Transmembrane</keyword>
<feature type="compositionally biased region" description="Acidic residues" evidence="6">
    <location>
        <begin position="859"/>
        <end position="868"/>
    </location>
</feature>
<evidence type="ECO:0000256" key="5">
    <source>
        <dbReference type="HAMAP-Rule" id="MF_01600"/>
    </source>
</evidence>
<dbReference type="HAMAP" id="MF_01600">
    <property type="entry name" value="UPF0182"/>
    <property type="match status" value="1"/>
</dbReference>
<dbReference type="GO" id="GO:0005576">
    <property type="term" value="C:extracellular region"/>
    <property type="evidence" value="ECO:0007669"/>
    <property type="project" value="TreeGrafter"/>
</dbReference>
<feature type="region of interest" description="Disordered" evidence="6">
    <location>
        <begin position="843"/>
        <end position="871"/>
    </location>
</feature>
<dbReference type="RefSeq" id="WP_110397310.1">
    <property type="nucleotide sequence ID" value="NZ_JBHUHB010000001.1"/>
</dbReference>
<evidence type="ECO:0000256" key="4">
    <source>
        <dbReference type="ARBA" id="ARBA00023136"/>
    </source>
</evidence>
<evidence type="ECO:0000256" key="3">
    <source>
        <dbReference type="ARBA" id="ARBA00022989"/>
    </source>
</evidence>
<feature type="transmembrane region" description="Helical" evidence="5">
    <location>
        <begin position="21"/>
        <end position="48"/>
    </location>
</feature>
<dbReference type="GO" id="GO:0005886">
    <property type="term" value="C:plasma membrane"/>
    <property type="evidence" value="ECO:0007669"/>
    <property type="project" value="UniProtKB-SubCell"/>
</dbReference>
<dbReference type="Pfam" id="PF03699">
    <property type="entry name" value="UPF0182"/>
    <property type="match status" value="1"/>
</dbReference>
<reference evidence="7 8" key="1">
    <citation type="submission" date="2018-05" db="EMBL/GenBank/DDBJ databases">
        <title>Genomic Encyclopedia of Type Strains, Phase IV (KMG-IV): sequencing the most valuable type-strain genomes for metagenomic binning, comparative biology and taxonomic classification.</title>
        <authorList>
            <person name="Goeker M."/>
        </authorList>
    </citation>
    <scope>NUCLEOTIDE SEQUENCE [LARGE SCALE GENOMIC DNA]</scope>
    <source>
        <strain evidence="7 8">DSM 28556</strain>
    </source>
</reference>
<gene>
    <name evidence="7" type="ORF">DFR56_12138</name>
</gene>
<keyword evidence="1 5" id="KW-1003">Cell membrane</keyword>
<dbReference type="PANTHER" id="PTHR39344">
    <property type="entry name" value="UPF0182 PROTEIN SLL1060"/>
    <property type="match status" value="1"/>
</dbReference>
<dbReference type="PANTHER" id="PTHR39344:SF1">
    <property type="entry name" value="UPF0182 PROTEIN SLL1060"/>
    <property type="match status" value="1"/>
</dbReference>
<feature type="transmembrane region" description="Helical" evidence="5">
    <location>
        <begin position="112"/>
        <end position="133"/>
    </location>
</feature>
<proteinExistence type="inferred from homology"/>
<evidence type="ECO:0000256" key="6">
    <source>
        <dbReference type="SAM" id="MobiDB-lite"/>
    </source>
</evidence>
<dbReference type="EMBL" id="QJJQ01000021">
    <property type="protein sequence ID" value="PXW81544.1"/>
    <property type="molecule type" value="Genomic_DNA"/>
</dbReference>
<sequence>MNDNKFTQKQTERLQKIGKRFSTFTIIVVAIIVISYIAFKFLTSFIWMDSLGFGNVYTTILYSKILLGVSGFVLFFVLTFLTIFWIRKSYMNHFSHAQLPDVMTKPKQAYPILILSSVFVGVIGSLIVQGIGWEPALKFMNHETFGKVDPYFNMDVAFYIFELPFIQFILYTLLNLFIFFLLVQIGAYSVFHMYRMSRHAQIHLATTLGLIGILLAGIHLLGKYNTLLTDQVNLFQKSVVHGLSYTDKLINVPKSYVLAAVAIGMAIWIMIALFRGKISSSIKALIIYAVFLVLGQVASIVVQNFVVSPNEFSKEKPFLEHNLQFTRAAYDLDDIEHKENPGDATLTEEMVERNQLTLDNIRLNDSRPLLDIYNQLQTFRTYYKFNDMDIDRYEIDGEYEQVFIGARELSTADLPDQAQTWVNKNLRYTHGYGIAMSHVNKVTSQGQPEYMMRNIPIEGVIDVTRPQIYFGEEPYPNVIVNTKVDEFDYPTGDENATNRYEEKLGIPLQGLNRLLFAMKEGSIRLLVSDQLTNESQLLQIRNIKDRVNEIAPFFTYDDDPYIFIRDDGTLAWMIDGYVIAERYPYSEAFRGNENYVRNSVKVVIDAYSGEVNFYIVDPEDPLIQTYQNIFPELFTAEIPDDVRAHFRYPVDMFKIQTAMYGTYHMSNLEVFYNREDFWEFPTEKYFNQDIEMDPYYITMKLPEYDEEEFILMLPYTPKKRQNMISWMGVRNDGEHYGELFVYRFPKQKNIYGPQQIENRINQDSVISQQLNLWSQGGSEVIRGNLLVIPIEDTVLYVEPVYIESSNETSLPEVKQVIMAYEDHIVMEETFEKSLDKILSYIDPDKPKAKKPADDKQQTEETEETEEMDTPIMNAEESLLEIGRLFDAYQEALSDGDWAKAGEIMEQLEEALAKVN</sequence>
<protein>
    <recommendedName>
        <fullName evidence="5">UPF0182 protein DFR56_12138</fullName>
    </recommendedName>
</protein>
<keyword evidence="8" id="KW-1185">Reference proteome</keyword>
<comment type="subcellular location">
    <subcellularLocation>
        <location evidence="5">Cell membrane</location>
        <topology evidence="5">Multi-pass membrane protein</topology>
    </subcellularLocation>
</comment>
<organism evidence="7 8">
    <name type="scientific">Pseudogracilibacillus auburnensis</name>
    <dbReference type="NCBI Taxonomy" id="1494959"/>
    <lineage>
        <taxon>Bacteria</taxon>
        <taxon>Bacillati</taxon>
        <taxon>Bacillota</taxon>
        <taxon>Bacilli</taxon>
        <taxon>Bacillales</taxon>
        <taxon>Bacillaceae</taxon>
        <taxon>Pseudogracilibacillus</taxon>
    </lineage>
</organism>
<evidence type="ECO:0000313" key="7">
    <source>
        <dbReference type="EMBL" id="PXW81544.1"/>
    </source>
</evidence>
<feature type="compositionally biased region" description="Basic and acidic residues" evidence="6">
    <location>
        <begin position="843"/>
        <end position="858"/>
    </location>
</feature>
<dbReference type="AlphaFoldDB" id="A0A2V3VJZ2"/>
<accession>A0A2V3VJZ2</accession>
<keyword evidence="4 5" id="KW-0472">Membrane</keyword>
<dbReference type="Proteomes" id="UP000247978">
    <property type="component" value="Unassembled WGS sequence"/>
</dbReference>
<evidence type="ECO:0000256" key="1">
    <source>
        <dbReference type="ARBA" id="ARBA00022475"/>
    </source>
</evidence>
<feature type="transmembrane region" description="Helical" evidence="5">
    <location>
        <begin position="168"/>
        <end position="190"/>
    </location>
</feature>